<dbReference type="GeneID" id="94691495"/>
<protein>
    <recommendedName>
        <fullName evidence="5">DUF4148 domain-containing protein</fullName>
    </recommendedName>
</protein>
<keyword evidence="2" id="KW-0732">Signal</keyword>
<name>A0A1H3TAW0_9BURK</name>
<evidence type="ECO:0008006" key="5">
    <source>
        <dbReference type="Google" id="ProtNLM"/>
    </source>
</evidence>
<proteinExistence type="predicted"/>
<feature type="region of interest" description="Disordered" evidence="1">
    <location>
        <begin position="34"/>
        <end position="108"/>
    </location>
</feature>
<evidence type="ECO:0000256" key="2">
    <source>
        <dbReference type="SAM" id="SignalP"/>
    </source>
</evidence>
<evidence type="ECO:0000313" key="3">
    <source>
        <dbReference type="EMBL" id="SDZ47443.1"/>
    </source>
</evidence>
<accession>A0A1H3TAW0</accession>
<dbReference type="Proteomes" id="UP000183417">
    <property type="component" value="Unassembled WGS sequence"/>
</dbReference>
<sequence length="108" mass="11287">MHCMPSQAIAALILFIGVCASPAAFAQPSGLLASEQAPAPAEHPYTAQAAQRTVNETSQESSVLASEQGLETLDSERARARVEARSMPRRTQAPQPLASDSPAEATGQ</sequence>
<dbReference type="RefSeq" id="WP_143044670.1">
    <property type="nucleotide sequence ID" value="NZ_CP141274.1"/>
</dbReference>
<evidence type="ECO:0000313" key="4">
    <source>
        <dbReference type="Proteomes" id="UP000183417"/>
    </source>
</evidence>
<feature type="chain" id="PRO_5010367538" description="DUF4148 domain-containing protein" evidence="2">
    <location>
        <begin position="27"/>
        <end position="108"/>
    </location>
</feature>
<feature type="signal peptide" evidence="2">
    <location>
        <begin position="1"/>
        <end position="26"/>
    </location>
</feature>
<gene>
    <name evidence="3" type="ORF">SAMN05421547_12710</name>
</gene>
<dbReference type="EMBL" id="FNPE01000027">
    <property type="protein sequence ID" value="SDZ47443.1"/>
    <property type="molecule type" value="Genomic_DNA"/>
</dbReference>
<reference evidence="3 4" key="1">
    <citation type="submission" date="2016-10" db="EMBL/GenBank/DDBJ databases">
        <authorList>
            <person name="de Groot N.N."/>
        </authorList>
    </citation>
    <scope>NUCLEOTIDE SEQUENCE [LARGE SCALE GENOMIC DNA]</scope>
    <source>
        <strain evidence="3 4">LMG 24775</strain>
    </source>
</reference>
<evidence type="ECO:0000256" key="1">
    <source>
        <dbReference type="SAM" id="MobiDB-lite"/>
    </source>
</evidence>
<dbReference type="AlphaFoldDB" id="A0A1H3TAW0"/>
<feature type="compositionally biased region" description="Polar residues" evidence="1">
    <location>
        <begin position="48"/>
        <end position="65"/>
    </location>
</feature>
<feature type="compositionally biased region" description="Basic and acidic residues" evidence="1">
    <location>
        <begin position="74"/>
        <end position="86"/>
    </location>
</feature>
<organism evidence="3 4">
    <name type="scientific">Delftia lacustris</name>
    <dbReference type="NCBI Taxonomy" id="558537"/>
    <lineage>
        <taxon>Bacteria</taxon>
        <taxon>Pseudomonadati</taxon>
        <taxon>Pseudomonadota</taxon>
        <taxon>Betaproteobacteria</taxon>
        <taxon>Burkholderiales</taxon>
        <taxon>Comamonadaceae</taxon>
        <taxon>Delftia</taxon>
    </lineage>
</organism>